<accession>A0A8H2HM28</accession>
<evidence type="ECO:0000256" key="3">
    <source>
        <dbReference type="ARBA" id="ARBA00022729"/>
    </source>
</evidence>
<dbReference type="GO" id="GO:0071970">
    <property type="term" value="P:fungal-type cell wall (1-&gt;3)-beta-D-glucan biosynthetic process"/>
    <property type="evidence" value="ECO:0007669"/>
    <property type="project" value="TreeGrafter"/>
</dbReference>
<dbReference type="Pfam" id="PF03198">
    <property type="entry name" value="Glyco_hydro_72"/>
    <property type="match status" value="1"/>
</dbReference>
<dbReference type="GO" id="GO:0005886">
    <property type="term" value="C:plasma membrane"/>
    <property type="evidence" value="ECO:0007669"/>
    <property type="project" value="UniProtKB-SubCell"/>
</dbReference>
<gene>
    <name evidence="7" type="ORF">EYR41_003436</name>
</gene>
<dbReference type="GO" id="GO:0042124">
    <property type="term" value="F:1,3-beta-glucanosyltransferase activity"/>
    <property type="evidence" value="ECO:0007669"/>
    <property type="project" value="TreeGrafter"/>
</dbReference>
<evidence type="ECO:0000256" key="2">
    <source>
        <dbReference type="ARBA" id="ARBA00007528"/>
    </source>
</evidence>
<keyword evidence="5" id="KW-0808">Transferase</keyword>
<reference evidence="7 8" key="1">
    <citation type="submission" date="2019-03" db="EMBL/GenBank/DDBJ databases">
        <title>Nematode-trapping fungi genome.</title>
        <authorList>
            <person name="Vidal-Diez De Ulzurrun G."/>
        </authorList>
    </citation>
    <scope>NUCLEOTIDE SEQUENCE [LARGE SCALE GENOMIC DNA]</scope>
    <source>
        <strain evidence="7 8">TWF154</strain>
    </source>
</reference>
<dbReference type="EC" id="2.4.1.-" evidence="5"/>
<evidence type="ECO:0000313" key="8">
    <source>
        <dbReference type="Proteomes" id="UP000297595"/>
    </source>
</evidence>
<sequence length="444" mass="48056">MSSGDIDIATFSAIMKAIGLPILAASLLATSSLALEPITIKGSKFFHADGSQYFMKGIAYQRSPFDPLLDKKQCQLDADLMKQLGANAIRVYHVDPDGNHDDCMKIFEDIGVYAFIDLDTFHTYIEQDGPPHWNETQLTEYTKVLDNLAGYSNLGGVFVGNEIITKSNGSFAAPYIKAAVRDIKAYMEEKKFARKIPTGYSAADIAELRPNLQNYLACGDDSSVNVDFFGLNAYEWCGEATDYHVSGYDMLNKNATDYPVPIFFSETGCNVPTPRDFKDQFAIFGPEMRDVWSGAIIYEWIQEDNNYGLVDYGRADPKTAIGGDTWARGGKPTPLPDFTVLKSVWSSVTPSGISKDKYTSTNGPISCPASTSGIWNVDPTSALPTLGQTAVFAEASGDPVERDGTATTSTGAPAETSKPNSAGKVVVVLNSCFMAAVLAVAVLL</sequence>
<comment type="similarity">
    <text evidence="2 5">Belongs to the glycosyl hydrolase 72 family.</text>
</comment>
<evidence type="ECO:0000256" key="1">
    <source>
        <dbReference type="ARBA" id="ARBA00004609"/>
    </source>
</evidence>
<dbReference type="GO" id="GO:0098552">
    <property type="term" value="C:side of membrane"/>
    <property type="evidence" value="ECO:0007669"/>
    <property type="project" value="UniProtKB-KW"/>
</dbReference>
<dbReference type="SUPFAM" id="SSF51445">
    <property type="entry name" value="(Trans)glycosidases"/>
    <property type="match status" value="1"/>
</dbReference>
<evidence type="ECO:0000256" key="4">
    <source>
        <dbReference type="ARBA" id="ARBA00023180"/>
    </source>
</evidence>
<feature type="region of interest" description="Disordered" evidence="6">
    <location>
        <begin position="395"/>
        <end position="419"/>
    </location>
</feature>
<dbReference type="PANTHER" id="PTHR31468:SF8">
    <property type="entry name" value="1,3-BETA-GLUCANOSYLTRANSFERASE GAS2"/>
    <property type="match status" value="1"/>
</dbReference>
<dbReference type="InterPro" id="IPR004886">
    <property type="entry name" value="Glucanosyltransferase"/>
</dbReference>
<comment type="caution">
    <text evidence="7">The sequence shown here is derived from an EMBL/GenBank/DDBJ whole genome shotgun (WGS) entry which is preliminary data.</text>
</comment>
<organism evidence="7 8">
    <name type="scientific">Orbilia oligospora</name>
    <name type="common">Nematode-trapping fungus</name>
    <name type="synonym">Arthrobotrys oligospora</name>
    <dbReference type="NCBI Taxonomy" id="2813651"/>
    <lineage>
        <taxon>Eukaryota</taxon>
        <taxon>Fungi</taxon>
        <taxon>Dikarya</taxon>
        <taxon>Ascomycota</taxon>
        <taxon>Pezizomycotina</taxon>
        <taxon>Orbiliomycetes</taxon>
        <taxon>Orbiliales</taxon>
        <taxon>Orbiliaceae</taxon>
        <taxon>Orbilia</taxon>
    </lineage>
</organism>
<evidence type="ECO:0000256" key="6">
    <source>
        <dbReference type="SAM" id="MobiDB-lite"/>
    </source>
</evidence>
<dbReference type="Gene3D" id="3.20.20.80">
    <property type="entry name" value="Glycosidases"/>
    <property type="match status" value="1"/>
</dbReference>
<comment type="function">
    <text evidence="5">Splits internally a 1,3-beta-glucan molecule and transfers the newly generated reducing end (the donor) to the non-reducing end of another 1,3-beta-glucan molecule (the acceptor) forming a 1,3-beta linkage, resulting in the elongation of 1,3-beta-glucan chains in the cell wall.</text>
</comment>
<dbReference type="OrthoDB" id="421038at2759"/>
<keyword evidence="4" id="KW-0325">Glycoprotein</keyword>
<keyword evidence="3" id="KW-0732">Signal</keyword>
<evidence type="ECO:0000313" key="7">
    <source>
        <dbReference type="EMBL" id="TGJ71474.1"/>
    </source>
</evidence>
<evidence type="ECO:0000256" key="5">
    <source>
        <dbReference type="RuleBase" id="RU361209"/>
    </source>
</evidence>
<name>A0A8H2HM28_ORBOL</name>
<dbReference type="AlphaFoldDB" id="A0A8H2HM28"/>
<dbReference type="PANTHER" id="PTHR31468">
    <property type="entry name" value="1,3-BETA-GLUCANOSYLTRANSFERASE GAS1"/>
    <property type="match status" value="1"/>
</dbReference>
<dbReference type="Proteomes" id="UP000297595">
    <property type="component" value="Unassembled WGS sequence"/>
</dbReference>
<proteinExistence type="inferred from homology"/>
<dbReference type="EMBL" id="SOZJ01000002">
    <property type="protein sequence ID" value="TGJ71474.1"/>
    <property type="molecule type" value="Genomic_DNA"/>
</dbReference>
<comment type="subcellular location">
    <subcellularLocation>
        <location evidence="1 5">Cell membrane</location>
        <topology evidence="1 5">Lipid-anchor</topology>
        <topology evidence="1 5">GPI-anchor</topology>
    </subcellularLocation>
</comment>
<keyword evidence="5" id="KW-0336">GPI-anchor</keyword>
<dbReference type="GO" id="GO:0031505">
    <property type="term" value="P:fungal-type cell wall organization"/>
    <property type="evidence" value="ECO:0007669"/>
    <property type="project" value="TreeGrafter"/>
</dbReference>
<keyword evidence="5" id="KW-0449">Lipoprotein</keyword>
<keyword evidence="5" id="KW-0472">Membrane</keyword>
<dbReference type="InterPro" id="IPR017853">
    <property type="entry name" value="GH"/>
</dbReference>
<protein>
    <recommendedName>
        <fullName evidence="5">1,3-beta-glucanosyltransferase</fullName>
        <ecNumber evidence="5">2.4.1.-</ecNumber>
    </recommendedName>
</protein>